<dbReference type="EMBL" id="BARW01022649">
    <property type="protein sequence ID" value="GAI88268.1"/>
    <property type="molecule type" value="Genomic_DNA"/>
</dbReference>
<accession>X1S5T0</accession>
<comment type="caution">
    <text evidence="1">The sequence shown here is derived from an EMBL/GenBank/DDBJ whole genome shotgun (WGS) entry which is preliminary data.</text>
</comment>
<reference evidence="1" key="1">
    <citation type="journal article" date="2014" name="Front. Microbiol.">
        <title>High frequency of phylogenetically diverse reductive dehalogenase-homologous genes in deep subseafloor sedimentary metagenomes.</title>
        <authorList>
            <person name="Kawai M."/>
            <person name="Futagami T."/>
            <person name="Toyoda A."/>
            <person name="Takaki Y."/>
            <person name="Nishi S."/>
            <person name="Hori S."/>
            <person name="Arai W."/>
            <person name="Tsubouchi T."/>
            <person name="Morono Y."/>
            <person name="Uchiyama I."/>
            <person name="Ito T."/>
            <person name="Fujiyama A."/>
            <person name="Inagaki F."/>
            <person name="Takami H."/>
        </authorList>
    </citation>
    <scope>NUCLEOTIDE SEQUENCE</scope>
    <source>
        <strain evidence="1">Expedition CK06-06</strain>
    </source>
</reference>
<feature type="non-terminal residue" evidence="1">
    <location>
        <position position="94"/>
    </location>
</feature>
<gene>
    <name evidence="1" type="ORF">S12H4_37739</name>
</gene>
<sequence>MKKEKFKFRNPLLFVKADVIIMKKGENMHIKLGLEKNFTTGKLQINIQFDTNAPNFNKDKDVYNWSPSYEEWAFANEAFEIVAKGHGYTYEKNT</sequence>
<proteinExistence type="predicted"/>
<organism evidence="1">
    <name type="scientific">marine sediment metagenome</name>
    <dbReference type="NCBI Taxonomy" id="412755"/>
    <lineage>
        <taxon>unclassified sequences</taxon>
        <taxon>metagenomes</taxon>
        <taxon>ecological metagenomes</taxon>
    </lineage>
</organism>
<name>X1S5T0_9ZZZZ</name>
<evidence type="ECO:0000313" key="1">
    <source>
        <dbReference type="EMBL" id="GAI88268.1"/>
    </source>
</evidence>
<dbReference type="AlphaFoldDB" id="X1S5T0"/>
<protein>
    <submittedName>
        <fullName evidence="1">Uncharacterized protein</fullName>
    </submittedName>
</protein>